<organism evidence="2 3">
    <name type="scientific">Aspergillus tanneri</name>
    <dbReference type="NCBI Taxonomy" id="1220188"/>
    <lineage>
        <taxon>Eukaryota</taxon>
        <taxon>Fungi</taxon>
        <taxon>Dikarya</taxon>
        <taxon>Ascomycota</taxon>
        <taxon>Pezizomycotina</taxon>
        <taxon>Eurotiomycetes</taxon>
        <taxon>Eurotiomycetidae</taxon>
        <taxon>Eurotiales</taxon>
        <taxon>Aspergillaceae</taxon>
        <taxon>Aspergillus</taxon>
        <taxon>Aspergillus subgen. Circumdati</taxon>
    </lineage>
</organism>
<keyword evidence="3" id="KW-1185">Reference proteome</keyword>
<accession>A0A4S3JCH6</accession>
<dbReference type="VEuPathDB" id="FungiDB:EYZ11_007635"/>
<dbReference type="Proteomes" id="UP000308092">
    <property type="component" value="Unassembled WGS sequence"/>
</dbReference>
<sequence length="43" mass="4832">MPQKRLETKHSLYMEELTDPFHDSASKTSQKSVAESLLGGLQI</sequence>
<feature type="region of interest" description="Disordered" evidence="1">
    <location>
        <begin position="20"/>
        <end position="43"/>
    </location>
</feature>
<evidence type="ECO:0000313" key="3">
    <source>
        <dbReference type="Proteomes" id="UP000308092"/>
    </source>
</evidence>
<name>A0A4S3JCH6_9EURO</name>
<dbReference type="AlphaFoldDB" id="A0A4S3JCH6"/>
<proteinExistence type="predicted"/>
<dbReference type="EMBL" id="SOSA01000302">
    <property type="protein sequence ID" value="THC92883.1"/>
    <property type="molecule type" value="Genomic_DNA"/>
</dbReference>
<reference evidence="2 3" key="1">
    <citation type="submission" date="2019-03" db="EMBL/GenBank/DDBJ databases">
        <title>The genome sequence of a newly discovered highly antifungal drug resistant Aspergillus species, Aspergillus tanneri NIH 1004.</title>
        <authorList>
            <person name="Mounaud S."/>
            <person name="Singh I."/>
            <person name="Joardar V."/>
            <person name="Pakala S."/>
            <person name="Pakala S."/>
            <person name="Venepally P."/>
            <person name="Hoover J."/>
            <person name="Nierman W."/>
            <person name="Chung J."/>
            <person name="Losada L."/>
        </authorList>
    </citation>
    <scope>NUCLEOTIDE SEQUENCE [LARGE SCALE GENOMIC DNA]</scope>
    <source>
        <strain evidence="2 3">NIH1004</strain>
    </source>
</reference>
<evidence type="ECO:0000256" key="1">
    <source>
        <dbReference type="SAM" id="MobiDB-lite"/>
    </source>
</evidence>
<comment type="caution">
    <text evidence="2">The sequence shown here is derived from an EMBL/GenBank/DDBJ whole genome shotgun (WGS) entry which is preliminary data.</text>
</comment>
<evidence type="ECO:0000313" key="2">
    <source>
        <dbReference type="EMBL" id="THC92883.1"/>
    </source>
</evidence>
<gene>
    <name evidence="2" type="ORF">EYZ11_007635</name>
</gene>
<protein>
    <submittedName>
        <fullName evidence="2">Uncharacterized protein</fullName>
    </submittedName>
</protein>